<name>A0ABW1J856_9PSEU</name>
<dbReference type="Proteomes" id="UP001596302">
    <property type="component" value="Unassembled WGS sequence"/>
</dbReference>
<protein>
    <submittedName>
        <fullName evidence="1">DoxX family protein</fullName>
    </submittedName>
</protein>
<sequence>MLASIFISAGINALRAPEGHVTAAKPVLDAASPAIDKIVEIAPIEQRPADETLIKTEAAIKIAAGSLLALGVVPRLSSAVLAGTLIPTTLAGHRFWEIEDPAERQAQRTQFIKNVSLFGGLLIAAADTAGRPSLAWRGRRAARLAAATAATQAGTVTGLAHELSGRAHEATERAGEVSREASREMRRRRQHLQRLVEKRGAEWRKALEERATHWHTEAGHRAGAFRKEADKRQAALAAWETQVRKALAEARRRTPGYAEQLTALAAEAATQAAKLRSDLAVRAHDLGVVAEGAAHDVRKRIAAVH</sequence>
<dbReference type="RefSeq" id="WP_379587994.1">
    <property type="nucleotide sequence ID" value="NZ_JBHSQW010000044.1"/>
</dbReference>
<dbReference type="EMBL" id="JBHSQW010000044">
    <property type="protein sequence ID" value="MFC5997076.1"/>
    <property type="molecule type" value="Genomic_DNA"/>
</dbReference>
<evidence type="ECO:0000313" key="2">
    <source>
        <dbReference type="Proteomes" id="UP001596302"/>
    </source>
</evidence>
<accession>A0ABW1J856</accession>
<organism evidence="1 2">
    <name type="scientific">Pseudonocardia hispaniensis</name>
    <dbReference type="NCBI Taxonomy" id="904933"/>
    <lineage>
        <taxon>Bacteria</taxon>
        <taxon>Bacillati</taxon>
        <taxon>Actinomycetota</taxon>
        <taxon>Actinomycetes</taxon>
        <taxon>Pseudonocardiales</taxon>
        <taxon>Pseudonocardiaceae</taxon>
        <taxon>Pseudonocardia</taxon>
    </lineage>
</organism>
<keyword evidence="2" id="KW-1185">Reference proteome</keyword>
<comment type="caution">
    <text evidence="1">The sequence shown here is derived from an EMBL/GenBank/DDBJ whole genome shotgun (WGS) entry which is preliminary data.</text>
</comment>
<gene>
    <name evidence="1" type="ORF">ACFQE5_22955</name>
</gene>
<reference evidence="2" key="1">
    <citation type="journal article" date="2019" name="Int. J. Syst. Evol. Microbiol.">
        <title>The Global Catalogue of Microorganisms (GCM) 10K type strain sequencing project: providing services to taxonomists for standard genome sequencing and annotation.</title>
        <authorList>
            <consortium name="The Broad Institute Genomics Platform"/>
            <consortium name="The Broad Institute Genome Sequencing Center for Infectious Disease"/>
            <person name="Wu L."/>
            <person name="Ma J."/>
        </authorList>
    </citation>
    <scope>NUCLEOTIDE SEQUENCE [LARGE SCALE GENOMIC DNA]</scope>
    <source>
        <strain evidence="2">CCM 8391</strain>
    </source>
</reference>
<evidence type="ECO:0000313" key="1">
    <source>
        <dbReference type="EMBL" id="MFC5997076.1"/>
    </source>
</evidence>
<proteinExistence type="predicted"/>